<comment type="caution">
    <text evidence="2">The sequence shown here is derived from an EMBL/GenBank/DDBJ whole genome shotgun (WGS) entry which is preliminary data.</text>
</comment>
<name>A0A845D9A1_9BACT</name>
<sequence>MIKYSHCSFGYGQQRYCRRPQMVHDRDTQQREDNLSATIIAELQEDLSNLGRRPVQRTVAEILDLLEGVCDNGVTDRHIEDWRKMLPSARKVEENAKRVLFAHHTFKRYGDHEAENVLFDRARALGLPVQDSDEDVRIAARIHYTICEVDNLVMSRMTHHLLSSHGNNRSADSRPPHKQMTGKDKRKFADKANSAYRQVRQDNPDASQGDLHKLTEEEYDLIKSEMREQGYRMPEDWRTVIRYARKHRSQRRQDSNGTSPQSQSPNTPEPLCNMHAENGADTAEMGSFGEALLEALGPRIHDFQEELEDHPDDPGNVCD</sequence>
<gene>
    <name evidence="2" type="ORF">F4X82_00675</name>
</gene>
<feature type="compositionally biased region" description="Polar residues" evidence="1">
    <location>
        <begin position="255"/>
        <end position="266"/>
    </location>
</feature>
<dbReference type="Proteomes" id="UP000449092">
    <property type="component" value="Unassembled WGS sequence"/>
</dbReference>
<feature type="compositionally biased region" description="Basic and acidic residues" evidence="1">
    <location>
        <begin position="171"/>
        <end position="187"/>
    </location>
</feature>
<feature type="region of interest" description="Disordered" evidence="1">
    <location>
        <begin position="163"/>
        <end position="187"/>
    </location>
</feature>
<dbReference type="AlphaFoldDB" id="A0A845D9A1"/>
<dbReference type="EMBL" id="VXOY01000007">
    <property type="protein sequence ID" value="MYE38019.1"/>
    <property type="molecule type" value="Genomic_DNA"/>
</dbReference>
<reference evidence="2 3" key="1">
    <citation type="submission" date="2019-09" db="EMBL/GenBank/DDBJ databases">
        <title>Characterisation of the sponge microbiome using genome-centric metagenomics.</title>
        <authorList>
            <person name="Engelberts J.P."/>
            <person name="Robbins S.J."/>
            <person name="De Goeij J.M."/>
            <person name="Aranda M."/>
            <person name="Bell S.C."/>
            <person name="Webster N.S."/>
        </authorList>
    </citation>
    <scope>NUCLEOTIDE SEQUENCE [LARGE SCALE GENOMIC DNA]</scope>
    <source>
        <strain evidence="2">SB0662_bin_43</strain>
    </source>
</reference>
<protein>
    <submittedName>
        <fullName evidence="2">Uncharacterized protein</fullName>
    </submittedName>
</protein>
<evidence type="ECO:0000313" key="2">
    <source>
        <dbReference type="EMBL" id="MYE38019.1"/>
    </source>
</evidence>
<evidence type="ECO:0000256" key="1">
    <source>
        <dbReference type="SAM" id="MobiDB-lite"/>
    </source>
</evidence>
<organism evidence="2 3">
    <name type="scientific">Candidatus Spechtbacteria bacterium SB0662_bin_43</name>
    <dbReference type="NCBI Taxonomy" id="2604897"/>
    <lineage>
        <taxon>Bacteria</taxon>
        <taxon>Candidatus Spechtiibacteriota</taxon>
    </lineage>
</organism>
<evidence type="ECO:0000313" key="3">
    <source>
        <dbReference type="Proteomes" id="UP000449092"/>
    </source>
</evidence>
<proteinExistence type="predicted"/>
<feature type="region of interest" description="Disordered" evidence="1">
    <location>
        <begin position="246"/>
        <end position="319"/>
    </location>
</feature>
<accession>A0A845D9A1</accession>